<dbReference type="RefSeq" id="WP_153713883.1">
    <property type="nucleotide sequence ID" value="NZ_CP045871.1"/>
</dbReference>
<keyword evidence="7 13" id="KW-0068">Autocatalytic cleavage</keyword>
<dbReference type="InterPro" id="IPR006199">
    <property type="entry name" value="LexA_DNA-bd_dom"/>
</dbReference>
<dbReference type="GO" id="GO:0004252">
    <property type="term" value="F:serine-type endopeptidase activity"/>
    <property type="evidence" value="ECO:0007669"/>
    <property type="project" value="UniProtKB-UniRule"/>
</dbReference>
<keyword evidence="11 13" id="KW-0234">DNA repair</keyword>
<dbReference type="OrthoDB" id="9802364at2"/>
<dbReference type="GO" id="GO:0003677">
    <property type="term" value="F:DNA binding"/>
    <property type="evidence" value="ECO:0007669"/>
    <property type="project" value="UniProtKB-UniRule"/>
</dbReference>
<evidence type="ECO:0000256" key="6">
    <source>
        <dbReference type="ARBA" id="ARBA00022801"/>
    </source>
</evidence>
<dbReference type="GO" id="GO:0009432">
    <property type="term" value="P:SOS response"/>
    <property type="evidence" value="ECO:0007669"/>
    <property type="project" value="UniProtKB-UniRule"/>
</dbReference>
<evidence type="ECO:0000256" key="10">
    <source>
        <dbReference type="ARBA" id="ARBA00023163"/>
    </source>
</evidence>
<dbReference type="PANTHER" id="PTHR33516:SF2">
    <property type="entry name" value="LEXA REPRESSOR-RELATED"/>
    <property type="match status" value="1"/>
</dbReference>
<organism evidence="17 18">
    <name type="scientific">Litorivicinus lipolyticus</name>
    <dbReference type="NCBI Taxonomy" id="418701"/>
    <lineage>
        <taxon>Bacteria</taxon>
        <taxon>Pseudomonadati</taxon>
        <taxon>Pseudomonadota</taxon>
        <taxon>Gammaproteobacteria</taxon>
        <taxon>Oceanospirillales</taxon>
        <taxon>Litorivicinaceae</taxon>
        <taxon>Litorivicinus</taxon>
    </lineage>
</organism>
<dbReference type="GO" id="GO:0006260">
    <property type="term" value="P:DNA replication"/>
    <property type="evidence" value="ECO:0007669"/>
    <property type="project" value="UniProtKB-UniRule"/>
</dbReference>
<dbReference type="PANTHER" id="PTHR33516">
    <property type="entry name" value="LEXA REPRESSOR"/>
    <property type="match status" value="1"/>
</dbReference>
<dbReference type="GO" id="GO:0045892">
    <property type="term" value="P:negative regulation of DNA-templated transcription"/>
    <property type="evidence" value="ECO:0007669"/>
    <property type="project" value="UniProtKB-UniRule"/>
</dbReference>
<keyword evidence="12 13" id="KW-0742">SOS response</keyword>
<keyword evidence="3 13" id="KW-0678">Repressor</keyword>
<dbReference type="InterPro" id="IPR036286">
    <property type="entry name" value="LexA/Signal_pep-like_sf"/>
</dbReference>
<dbReference type="EMBL" id="CP045871">
    <property type="protein sequence ID" value="QGG80379.1"/>
    <property type="molecule type" value="Genomic_DNA"/>
</dbReference>
<comment type="catalytic activity">
    <reaction evidence="13">
        <text>Hydrolysis of Ala-|-Gly bond in repressor LexA.</text>
        <dbReference type="EC" id="3.4.21.88"/>
    </reaction>
</comment>
<name>A0A5Q2Q7E4_9GAMM</name>
<dbReference type="CDD" id="cd06529">
    <property type="entry name" value="S24_LexA-like"/>
    <property type="match status" value="1"/>
</dbReference>
<dbReference type="PRINTS" id="PR00726">
    <property type="entry name" value="LEXASERPTASE"/>
</dbReference>
<evidence type="ECO:0000256" key="2">
    <source>
        <dbReference type="ARBA" id="ARBA00011738"/>
    </source>
</evidence>
<feature type="domain" description="LexA repressor DNA-binding" evidence="16">
    <location>
        <begin position="1"/>
        <end position="65"/>
    </location>
</feature>
<protein>
    <recommendedName>
        <fullName evidence="13">LexA repressor</fullName>
        <ecNumber evidence="13">3.4.21.88</ecNumber>
    </recommendedName>
</protein>
<evidence type="ECO:0000259" key="15">
    <source>
        <dbReference type="Pfam" id="PF00717"/>
    </source>
</evidence>
<accession>A0A5Q2Q7E4</accession>
<dbReference type="InterPro" id="IPR036390">
    <property type="entry name" value="WH_DNA-bd_sf"/>
</dbReference>
<dbReference type="SUPFAM" id="SSF51306">
    <property type="entry name" value="LexA/Signal peptidase"/>
    <property type="match status" value="1"/>
</dbReference>
<dbReference type="InterPro" id="IPR050077">
    <property type="entry name" value="LexA_repressor"/>
</dbReference>
<dbReference type="GO" id="GO:0006508">
    <property type="term" value="P:proteolysis"/>
    <property type="evidence" value="ECO:0007669"/>
    <property type="project" value="InterPro"/>
</dbReference>
<dbReference type="Proteomes" id="UP000388235">
    <property type="component" value="Chromosome"/>
</dbReference>
<evidence type="ECO:0000256" key="12">
    <source>
        <dbReference type="ARBA" id="ARBA00023236"/>
    </source>
</evidence>
<dbReference type="KEGG" id="llp:GH975_07270"/>
<evidence type="ECO:0000256" key="5">
    <source>
        <dbReference type="ARBA" id="ARBA00022763"/>
    </source>
</evidence>
<dbReference type="InterPro" id="IPR006200">
    <property type="entry name" value="LexA"/>
</dbReference>
<dbReference type="InterPro" id="IPR036388">
    <property type="entry name" value="WH-like_DNA-bd_sf"/>
</dbReference>
<dbReference type="AlphaFoldDB" id="A0A5Q2Q7E4"/>
<dbReference type="SUPFAM" id="SSF46785">
    <property type="entry name" value="Winged helix' DNA-binding domain"/>
    <property type="match status" value="1"/>
</dbReference>
<comment type="subunit">
    <text evidence="2 13">Homodimer.</text>
</comment>
<dbReference type="Pfam" id="PF01726">
    <property type="entry name" value="LexA_DNA_bind"/>
    <property type="match status" value="1"/>
</dbReference>
<feature type="site" description="Cleavage; by autolysis" evidence="13">
    <location>
        <begin position="84"/>
        <end position="85"/>
    </location>
</feature>
<gene>
    <name evidence="13 17" type="primary">lexA</name>
    <name evidence="17" type="ORF">GH975_07270</name>
</gene>
<evidence type="ECO:0000313" key="18">
    <source>
        <dbReference type="Proteomes" id="UP000388235"/>
    </source>
</evidence>
<feature type="active site" description="For autocatalytic cleavage activity" evidence="13">
    <location>
        <position position="156"/>
    </location>
</feature>
<evidence type="ECO:0000256" key="8">
    <source>
        <dbReference type="ARBA" id="ARBA00023015"/>
    </source>
</evidence>
<evidence type="ECO:0000256" key="7">
    <source>
        <dbReference type="ARBA" id="ARBA00022813"/>
    </source>
</evidence>
<feature type="DNA-binding region" description="H-T-H motif" evidence="13">
    <location>
        <begin position="28"/>
        <end position="48"/>
    </location>
</feature>
<dbReference type="FunFam" id="2.10.109.10:FF:000001">
    <property type="entry name" value="LexA repressor"/>
    <property type="match status" value="1"/>
</dbReference>
<feature type="domain" description="Peptidase S24/S26A/S26B/S26C" evidence="15">
    <location>
        <begin position="77"/>
        <end position="191"/>
    </location>
</feature>
<keyword evidence="9 13" id="KW-0238">DNA-binding</keyword>
<dbReference type="InterPro" id="IPR006197">
    <property type="entry name" value="Peptidase_S24_LexA"/>
</dbReference>
<dbReference type="NCBIfam" id="TIGR00498">
    <property type="entry name" value="lexA"/>
    <property type="match status" value="1"/>
</dbReference>
<dbReference type="Pfam" id="PF00717">
    <property type="entry name" value="Peptidase_S24"/>
    <property type="match status" value="1"/>
</dbReference>
<sequence length="197" mass="21219">MQALSPGQERVYDQIRKHMGSQGVPPTRAELARDLGFRSANAAEEHLKALARKGYIELTRGASRGIRLLLDQDEGIPLIGKVAAGMPISSEANIEAHIDFPAALFGALPDYLLRVDGDSMIGIGIMDGDILGVATCETAQNGDIVVARVNEDVTVKRFQRNAQGIELIAENPSYAPIKVGPADEFRIEGKMLGLVRT</sequence>
<evidence type="ECO:0000256" key="13">
    <source>
        <dbReference type="HAMAP-Rule" id="MF_00015"/>
    </source>
</evidence>
<feature type="active site" description="For autocatalytic cleavage activity" evidence="13">
    <location>
        <position position="119"/>
    </location>
</feature>
<evidence type="ECO:0000256" key="14">
    <source>
        <dbReference type="RuleBase" id="RU003991"/>
    </source>
</evidence>
<proteinExistence type="inferred from homology"/>
<keyword evidence="8 13" id="KW-0805">Transcription regulation</keyword>
<dbReference type="InterPro" id="IPR015927">
    <property type="entry name" value="Peptidase_S24_S26A/B/C"/>
</dbReference>
<evidence type="ECO:0000256" key="11">
    <source>
        <dbReference type="ARBA" id="ARBA00023204"/>
    </source>
</evidence>
<reference evidence="17 18" key="1">
    <citation type="submission" date="2019-11" db="EMBL/GenBank/DDBJ databases">
        <authorList>
            <person name="Khan S.A."/>
            <person name="Jeon C.O."/>
            <person name="Chun B.H."/>
        </authorList>
    </citation>
    <scope>NUCLEOTIDE SEQUENCE [LARGE SCALE GENOMIC DNA]</scope>
    <source>
        <strain evidence="17 18">IMCC 1097</strain>
    </source>
</reference>
<evidence type="ECO:0000256" key="1">
    <source>
        <dbReference type="ARBA" id="ARBA00007484"/>
    </source>
</evidence>
<keyword evidence="10 13" id="KW-0804">Transcription</keyword>
<evidence type="ECO:0000256" key="3">
    <source>
        <dbReference type="ARBA" id="ARBA00022491"/>
    </source>
</evidence>
<dbReference type="FunFam" id="1.10.10.10:FF:000009">
    <property type="entry name" value="LexA repressor"/>
    <property type="match status" value="1"/>
</dbReference>
<comment type="function">
    <text evidence="13">Represses a number of genes involved in the response to DNA damage (SOS response), including recA and lexA. In the presence of single-stranded DNA, RecA interacts with LexA causing an autocatalytic cleavage which disrupts the DNA-binding part of LexA, leading to derepression of the SOS regulon and eventually DNA repair.</text>
</comment>
<dbReference type="GO" id="GO:0006281">
    <property type="term" value="P:DNA repair"/>
    <property type="evidence" value="ECO:0007669"/>
    <property type="project" value="UniProtKB-UniRule"/>
</dbReference>
<comment type="similarity">
    <text evidence="1 13 14">Belongs to the peptidase S24 family.</text>
</comment>
<dbReference type="InterPro" id="IPR039418">
    <property type="entry name" value="LexA-like"/>
</dbReference>
<keyword evidence="4 13" id="KW-0235">DNA replication</keyword>
<keyword evidence="6 13" id="KW-0378">Hydrolase</keyword>
<evidence type="ECO:0000256" key="4">
    <source>
        <dbReference type="ARBA" id="ARBA00022705"/>
    </source>
</evidence>
<evidence type="ECO:0000259" key="16">
    <source>
        <dbReference type="Pfam" id="PF01726"/>
    </source>
</evidence>
<dbReference type="Gene3D" id="1.10.10.10">
    <property type="entry name" value="Winged helix-like DNA-binding domain superfamily/Winged helix DNA-binding domain"/>
    <property type="match status" value="1"/>
</dbReference>
<dbReference type="EC" id="3.4.21.88" evidence="13"/>
<evidence type="ECO:0000313" key="17">
    <source>
        <dbReference type="EMBL" id="QGG80379.1"/>
    </source>
</evidence>
<dbReference type="HAMAP" id="MF_00015">
    <property type="entry name" value="LexA"/>
    <property type="match status" value="1"/>
</dbReference>
<keyword evidence="18" id="KW-1185">Reference proteome</keyword>
<dbReference type="Gene3D" id="2.10.109.10">
    <property type="entry name" value="Umud Fragment, subunit A"/>
    <property type="match status" value="1"/>
</dbReference>
<evidence type="ECO:0000256" key="9">
    <source>
        <dbReference type="ARBA" id="ARBA00023125"/>
    </source>
</evidence>
<keyword evidence="5 13" id="KW-0227">DNA damage</keyword>